<feature type="compositionally biased region" description="Basic and acidic residues" evidence="1">
    <location>
        <begin position="90"/>
        <end position="99"/>
    </location>
</feature>
<protein>
    <submittedName>
        <fullName evidence="2">Uncharacterized protein</fullName>
    </submittedName>
</protein>
<reference evidence="2" key="1">
    <citation type="submission" date="2020-05" db="EMBL/GenBank/DDBJ databases">
        <title>WGS assembly of Panicum virgatum.</title>
        <authorList>
            <person name="Lovell J.T."/>
            <person name="Jenkins J."/>
            <person name="Shu S."/>
            <person name="Juenger T.E."/>
            <person name="Schmutz J."/>
        </authorList>
    </citation>
    <scope>NUCLEOTIDE SEQUENCE</scope>
    <source>
        <strain evidence="2">AP13</strain>
    </source>
</reference>
<sequence length="146" mass="15820">LLLLPASGRSEQPLGEGCRYLRSPTRSPPRFPAALNSAPHRFASIRSRPQPGPRIGGRRPPRGSGSAPAPRMAALAGVARRGSWLRRRRAAEQARDWVKGRRRRPGRSAPGSWPELRRLPSAPSILAVDRGAGIPVIPAAGRGQRR</sequence>
<proteinExistence type="predicted"/>
<dbReference type="EMBL" id="CM029041">
    <property type="protein sequence ID" value="KAG2624369.1"/>
    <property type="molecule type" value="Genomic_DNA"/>
</dbReference>
<dbReference type="AlphaFoldDB" id="A0A8T0UW85"/>
<feature type="region of interest" description="Disordered" evidence="1">
    <location>
        <begin position="1"/>
        <end position="75"/>
    </location>
</feature>
<feature type="region of interest" description="Disordered" evidence="1">
    <location>
        <begin position="89"/>
        <end position="146"/>
    </location>
</feature>
<name>A0A8T0UW85_PANVG</name>
<accession>A0A8T0UW85</accession>
<evidence type="ECO:0000256" key="1">
    <source>
        <dbReference type="SAM" id="MobiDB-lite"/>
    </source>
</evidence>
<dbReference type="Proteomes" id="UP000823388">
    <property type="component" value="Chromosome 3K"/>
</dbReference>
<keyword evidence="3" id="KW-1185">Reference proteome</keyword>
<comment type="caution">
    <text evidence="2">The sequence shown here is derived from an EMBL/GenBank/DDBJ whole genome shotgun (WGS) entry which is preliminary data.</text>
</comment>
<evidence type="ECO:0000313" key="2">
    <source>
        <dbReference type="EMBL" id="KAG2624369.1"/>
    </source>
</evidence>
<evidence type="ECO:0000313" key="3">
    <source>
        <dbReference type="Proteomes" id="UP000823388"/>
    </source>
</evidence>
<organism evidence="2 3">
    <name type="scientific">Panicum virgatum</name>
    <name type="common">Blackwell switchgrass</name>
    <dbReference type="NCBI Taxonomy" id="38727"/>
    <lineage>
        <taxon>Eukaryota</taxon>
        <taxon>Viridiplantae</taxon>
        <taxon>Streptophyta</taxon>
        <taxon>Embryophyta</taxon>
        <taxon>Tracheophyta</taxon>
        <taxon>Spermatophyta</taxon>
        <taxon>Magnoliopsida</taxon>
        <taxon>Liliopsida</taxon>
        <taxon>Poales</taxon>
        <taxon>Poaceae</taxon>
        <taxon>PACMAD clade</taxon>
        <taxon>Panicoideae</taxon>
        <taxon>Panicodae</taxon>
        <taxon>Paniceae</taxon>
        <taxon>Panicinae</taxon>
        <taxon>Panicum</taxon>
        <taxon>Panicum sect. Hiantes</taxon>
    </lineage>
</organism>
<gene>
    <name evidence="2" type="ORF">PVAP13_3KG124127</name>
</gene>
<feature type="compositionally biased region" description="Low complexity" evidence="1">
    <location>
        <begin position="62"/>
        <end position="71"/>
    </location>
</feature>
<feature type="non-terminal residue" evidence="2">
    <location>
        <position position="1"/>
    </location>
</feature>